<proteinExistence type="predicted"/>
<sequence length="145" mass="15978">YYLNSALTKIPEGLINLVSPSFNAFAQIFPKEAAAVEYDIGSATIFQKLVILAGTWAEFVLPCLLIIGLFTRLAALGMIGFVTIQSLTDIFGHGGETGAWFDHVSDAVILDQRAFWVFLLLYLVFRGGGPISIDRLLYAAFDRNR</sequence>
<feature type="transmembrane region" description="Helical" evidence="1">
    <location>
        <begin position="59"/>
        <end position="84"/>
    </location>
</feature>
<keyword evidence="1" id="KW-0472">Membrane</keyword>
<dbReference type="PANTHER" id="PTHR33452:SF1">
    <property type="entry name" value="INNER MEMBRANE PROTEIN YPHA-RELATED"/>
    <property type="match status" value="1"/>
</dbReference>
<name>A0A6B0Y1V2_9RHOB</name>
<comment type="caution">
    <text evidence="2">The sequence shown here is derived from an EMBL/GenBank/DDBJ whole genome shotgun (WGS) entry which is preliminary data.</text>
</comment>
<dbReference type="InterPro" id="IPR051907">
    <property type="entry name" value="DoxX-like_oxidoreductase"/>
</dbReference>
<dbReference type="GO" id="GO:0005886">
    <property type="term" value="C:plasma membrane"/>
    <property type="evidence" value="ECO:0007669"/>
    <property type="project" value="UniProtKB-SubCell"/>
</dbReference>
<dbReference type="PANTHER" id="PTHR33452">
    <property type="entry name" value="OXIDOREDUCTASE CATD-RELATED"/>
    <property type="match status" value="1"/>
</dbReference>
<dbReference type="EMBL" id="VXRY01000300">
    <property type="protein sequence ID" value="MXY33932.1"/>
    <property type="molecule type" value="Genomic_DNA"/>
</dbReference>
<reference evidence="2" key="1">
    <citation type="submission" date="2019-09" db="EMBL/GenBank/DDBJ databases">
        <title>Characterisation of the sponge microbiome using genome-centric metagenomics.</title>
        <authorList>
            <person name="Engelberts J.P."/>
            <person name="Robbins S.J."/>
            <person name="De Goeij J.M."/>
            <person name="Aranda M."/>
            <person name="Bell S.C."/>
            <person name="Webster N.S."/>
        </authorList>
    </citation>
    <scope>NUCLEOTIDE SEQUENCE</scope>
    <source>
        <strain evidence="2">SB0664_bin_43</strain>
    </source>
</reference>
<dbReference type="AlphaFoldDB" id="A0A6B0Y1V2"/>
<protein>
    <submittedName>
        <fullName evidence="2">DoxX family protein</fullName>
    </submittedName>
</protein>
<keyword evidence="1" id="KW-0812">Transmembrane</keyword>
<organism evidence="2">
    <name type="scientific">Boseongicola sp. SB0664_bin_43</name>
    <dbReference type="NCBI Taxonomy" id="2604844"/>
    <lineage>
        <taxon>Bacteria</taxon>
        <taxon>Pseudomonadati</taxon>
        <taxon>Pseudomonadota</taxon>
        <taxon>Alphaproteobacteria</taxon>
        <taxon>Rhodobacterales</taxon>
        <taxon>Paracoccaceae</taxon>
        <taxon>Boseongicola</taxon>
    </lineage>
</organism>
<evidence type="ECO:0000256" key="1">
    <source>
        <dbReference type="SAM" id="Phobius"/>
    </source>
</evidence>
<feature type="transmembrane region" description="Helical" evidence="1">
    <location>
        <begin position="104"/>
        <end position="125"/>
    </location>
</feature>
<gene>
    <name evidence="2" type="ORF">F4Y60_07545</name>
</gene>
<keyword evidence="1" id="KW-1133">Transmembrane helix</keyword>
<evidence type="ECO:0000313" key="2">
    <source>
        <dbReference type="EMBL" id="MXY33932.1"/>
    </source>
</evidence>
<feature type="non-terminal residue" evidence="2">
    <location>
        <position position="1"/>
    </location>
</feature>
<accession>A0A6B0Y1V2</accession>